<dbReference type="Pfam" id="PF07787">
    <property type="entry name" value="TMEM43"/>
    <property type="match status" value="1"/>
</dbReference>
<sequence>MKSSYINEFKRNWFIYIFGIFITCAGIFVLIWNEGRAVKVAQSLEDALNAAVTLNDKGPVPLWEYEGDLVHVSGPLQISEPLTEPDYGIEVLAVKLKRRVQMYQWIEEKSEPLGHDNVASRIDTDYYYNKEWRDKLVDSDSFYFRSTHVNPKEFAIKSHVHVSEHVKVGPLELGSIAKNRFNNFIEITSDERPERSDIKLHSGMYYHCLNVWYPDVGDLRIQFSYAGLAGDVYTAIGQQVNNEIRPFKTSNGLNVLLLFKGDLTIEEAFKKEHAERYLETWGFRAAGWFLLFCATTCLMNLLNTFLSKYDTLYLIISERSPVSATLSLSLSVALLVTAVAWVLHRPVVGVSLAAASVSPFFYYAVALYNAYQGNNYHRM</sequence>
<accession>A0A6M2DZ46</accession>
<feature type="transmembrane region" description="Helical" evidence="10">
    <location>
        <begin position="322"/>
        <end position="343"/>
    </location>
</feature>
<evidence type="ECO:0000313" key="11">
    <source>
        <dbReference type="EMBL" id="NOV51606.1"/>
    </source>
</evidence>
<dbReference type="GO" id="GO:0005637">
    <property type="term" value="C:nuclear inner membrane"/>
    <property type="evidence" value="ECO:0007669"/>
    <property type="project" value="TreeGrafter"/>
</dbReference>
<evidence type="ECO:0000256" key="8">
    <source>
        <dbReference type="ARBA" id="ARBA00023136"/>
    </source>
</evidence>
<protein>
    <submittedName>
        <fullName evidence="11">Putative conserved plasma membrane protein</fullName>
    </submittedName>
</protein>
<comment type="subcellular location">
    <subcellularLocation>
        <location evidence="1">Endomembrane system</location>
        <topology evidence="1">Multi-pass membrane protein</topology>
    </subcellularLocation>
    <subcellularLocation>
        <location evidence="3">Endoplasmic reticulum membrane</location>
    </subcellularLocation>
    <subcellularLocation>
        <location evidence="2">Nucleus envelope</location>
    </subcellularLocation>
</comment>
<keyword evidence="8 10" id="KW-0472">Membrane</keyword>
<evidence type="ECO:0000256" key="4">
    <source>
        <dbReference type="ARBA" id="ARBA00006627"/>
    </source>
</evidence>
<feature type="transmembrane region" description="Helical" evidence="10">
    <location>
        <begin position="12"/>
        <end position="32"/>
    </location>
</feature>
<dbReference type="GO" id="GO:0071763">
    <property type="term" value="P:nuclear membrane organization"/>
    <property type="evidence" value="ECO:0007669"/>
    <property type="project" value="TreeGrafter"/>
</dbReference>
<evidence type="ECO:0000256" key="7">
    <source>
        <dbReference type="ARBA" id="ARBA00022989"/>
    </source>
</evidence>
<keyword evidence="6" id="KW-0256">Endoplasmic reticulum</keyword>
<evidence type="ECO:0000256" key="5">
    <source>
        <dbReference type="ARBA" id="ARBA00022692"/>
    </source>
</evidence>
<feature type="transmembrane region" description="Helical" evidence="10">
    <location>
        <begin position="281"/>
        <end position="302"/>
    </location>
</feature>
<comment type="similarity">
    <text evidence="4">Belongs to the TMEM43 family.</text>
</comment>
<dbReference type="InterPro" id="IPR012430">
    <property type="entry name" value="TMEM43_fam"/>
</dbReference>
<keyword evidence="7 10" id="KW-1133">Transmembrane helix</keyword>
<evidence type="ECO:0000256" key="3">
    <source>
        <dbReference type="ARBA" id="ARBA00004586"/>
    </source>
</evidence>
<organism evidence="11">
    <name type="scientific">Xenopsylla cheopis</name>
    <name type="common">Oriental rat flea</name>
    <name type="synonym">Pulex cheopis</name>
    <dbReference type="NCBI Taxonomy" id="163159"/>
    <lineage>
        <taxon>Eukaryota</taxon>
        <taxon>Metazoa</taxon>
        <taxon>Ecdysozoa</taxon>
        <taxon>Arthropoda</taxon>
        <taxon>Hexapoda</taxon>
        <taxon>Insecta</taxon>
        <taxon>Pterygota</taxon>
        <taxon>Neoptera</taxon>
        <taxon>Endopterygota</taxon>
        <taxon>Siphonaptera</taxon>
        <taxon>Pulicidae</taxon>
        <taxon>Xenopsyllinae</taxon>
        <taxon>Xenopsylla</taxon>
    </lineage>
</organism>
<dbReference type="PANTHER" id="PTHR13416">
    <property type="match status" value="1"/>
</dbReference>
<dbReference type="AlphaFoldDB" id="A0A6M2DZ46"/>
<dbReference type="GO" id="GO:0005789">
    <property type="term" value="C:endoplasmic reticulum membrane"/>
    <property type="evidence" value="ECO:0007669"/>
    <property type="project" value="UniProtKB-SubCell"/>
</dbReference>
<dbReference type="PANTHER" id="PTHR13416:SF2">
    <property type="entry name" value="TRANSMEMBRANE PROTEIN 43"/>
    <property type="match status" value="1"/>
</dbReference>
<evidence type="ECO:0000256" key="2">
    <source>
        <dbReference type="ARBA" id="ARBA00004259"/>
    </source>
</evidence>
<dbReference type="EMBL" id="GIIL01007880">
    <property type="protein sequence ID" value="NOV51606.1"/>
    <property type="molecule type" value="Transcribed_RNA"/>
</dbReference>
<reference evidence="11" key="1">
    <citation type="submission" date="2020-03" db="EMBL/GenBank/DDBJ databases">
        <title>Transcriptomic Profiling of the Digestive Tract of the Rat Flea, Xenopsylla cheopis, Following Blood Feeding and Infection with Yersinia pestis.</title>
        <authorList>
            <person name="Bland D.M."/>
            <person name="Martens C.A."/>
            <person name="Virtaneva K."/>
            <person name="Kanakabandi K."/>
            <person name="Long D."/>
            <person name="Rosenke R."/>
            <person name="Saturday G.A."/>
            <person name="Hoyt F.H."/>
            <person name="Bruno D.P."/>
            <person name="Ribeiro J.M.C."/>
            <person name="Hinnebusch J."/>
        </authorList>
    </citation>
    <scope>NUCLEOTIDE SEQUENCE</scope>
</reference>
<proteinExistence type="inferred from homology"/>
<dbReference type="GO" id="GO:0006629">
    <property type="term" value="P:lipid metabolic process"/>
    <property type="evidence" value="ECO:0007669"/>
    <property type="project" value="TreeGrafter"/>
</dbReference>
<evidence type="ECO:0000256" key="9">
    <source>
        <dbReference type="ARBA" id="ARBA00023242"/>
    </source>
</evidence>
<name>A0A6M2DZ46_XENCH</name>
<evidence type="ECO:0000256" key="6">
    <source>
        <dbReference type="ARBA" id="ARBA00022824"/>
    </source>
</evidence>
<keyword evidence="5 10" id="KW-0812">Transmembrane</keyword>
<evidence type="ECO:0000256" key="1">
    <source>
        <dbReference type="ARBA" id="ARBA00004127"/>
    </source>
</evidence>
<feature type="transmembrane region" description="Helical" evidence="10">
    <location>
        <begin position="349"/>
        <end position="371"/>
    </location>
</feature>
<evidence type="ECO:0000256" key="10">
    <source>
        <dbReference type="SAM" id="Phobius"/>
    </source>
</evidence>
<keyword evidence="9" id="KW-0539">Nucleus</keyword>